<reference evidence="1 2" key="1">
    <citation type="journal article" date="2019" name="Sci. Rep.">
        <title>Orb-weaving spider Araneus ventricosus genome elucidates the spidroin gene catalogue.</title>
        <authorList>
            <person name="Kono N."/>
            <person name="Nakamura H."/>
            <person name="Ohtoshi R."/>
            <person name="Moran D.A.P."/>
            <person name="Shinohara A."/>
            <person name="Yoshida Y."/>
            <person name="Fujiwara M."/>
            <person name="Mori M."/>
            <person name="Tomita M."/>
            <person name="Arakawa K."/>
        </authorList>
    </citation>
    <scope>NUCLEOTIDE SEQUENCE [LARGE SCALE GENOMIC DNA]</scope>
</reference>
<organism evidence="1 2">
    <name type="scientific">Araneus ventricosus</name>
    <name type="common">Orbweaver spider</name>
    <name type="synonym">Epeira ventricosa</name>
    <dbReference type="NCBI Taxonomy" id="182803"/>
    <lineage>
        <taxon>Eukaryota</taxon>
        <taxon>Metazoa</taxon>
        <taxon>Ecdysozoa</taxon>
        <taxon>Arthropoda</taxon>
        <taxon>Chelicerata</taxon>
        <taxon>Arachnida</taxon>
        <taxon>Araneae</taxon>
        <taxon>Araneomorphae</taxon>
        <taxon>Entelegynae</taxon>
        <taxon>Araneoidea</taxon>
        <taxon>Araneidae</taxon>
        <taxon>Araneus</taxon>
    </lineage>
</organism>
<sequence>MTGRTPVKGGCRMLIMGTILRGQSDCFLSWRPVINSYSPHGNVLGRGDSGVIIQSLRPIWGHHEYVDGKPQDKTGDIEQHQSLQSRICEPFRTNHKSSLVRSGVFCAQGGHNVEE</sequence>
<protein>
    <submittedName>
        <fullName evidence="1">Uncharacterized protein</fullName>
    </submittedName>
</protein>
<gene>
    <name evidence="1" type="ORF">AVEN_133230_1</name>
</gene>
<evidence type="ECO:0000313" key="1">
    <source>
        <dbReference type="EMBL" id="GBM84896.1"/>
    </source>
</evidence>
<dbReference type="AlphaFoldDB" id="A0A4Y2J6S1"/>
<dbReference type="EMBL" id="BGPR01003195">
    <property type="protein sequence ID" value="GBM84896.1"/>
    <property type="molecule type" value="Genomic_DNA"/>
</dbReference>
<dbReference type="Proteomes" id="UP000499080">
    <property type="component" value="Unassembled WGS sequence"/>
</dbReference>
<proteinExistence type="predicted"/>
<evidence type="ECO:0000313" key="2">
    <source>
        <dbReference type="Proteomes" id="UP000499080"/>
    </source>
</evidence>
<keyword evidence="2" id="KW-1185">Reference proteome</keyword>
<accession>A0A4Y2J6S1</accession>
<name>A0A4Y2J6S1_ARAVE</name>
<comment type="caution">
    <text evidence="1">The sequence shown here is derived from an EMBL/GenBank/DDBJ whole genome shotgun (WGS) entry which is preliminary data.</text>
</comment>